<dbReference type="AlphaFoldDB" id="A0A8D9HSN9"/>
<feature type="non-terminal residue" evidence="1">
    <location>
        <position position="1"/>
    </location>
</feature>
<dbReference type="Gramene" id="A04p00170.2_BraZ1">
    <property type="protein sequence ID" value="A04p00170.2_BraZ1.CDS"/>
    <property type="gene ID" value="A04g00170.2_BraZ1"/>
</dbReference>
<organism evidence="1 2">
    <name type="scientific">Brassica campestris</name>
    <name type="common">Field mustard</name>
    <dbReference type="NCBI Taxonomy" id="3711"/>
    <lineage>
        <taxon>Eukaryota</taxon>
        <taxon>Viridiplantae</taxon>
        <taxon>Streptophyta</taxon>
        <taxon>Embryophyta</taxon>
        <taxon>Tracheophyta</taxon>
        <taxon>Spermatophyta</taxon>
        <taxon>Magnoliopsida</taxon>
        <taxon>eudicotyledons</taxon>
        <taxon>Gunneridae</taxon>
        <taxon>Pentapetalae</taxon>
        <taxon>rosids</taxon>
        <taxon>malvids</taxon>
        <taxon>Brassicales</taxon>
        <taxon>Brassicaceae</taxon>
        <taxon>Brassiceae</taxon>
        <taxon>Brassica</taxon>
    </lineage>
</organism>
<protein>
    <submittedName>
        <fullName evidence="1">Uncharacterized protein</fullName>
    </submittedName>
</protein>
<evidence type="ECO:0000313" key="2">
    <source>
        <dbReference type="Proteomes" id="UP000694005"/>
    </source>
</evidence>
<gene>
    <name evidence="1" type="ORF">BRAPAZ1V2_A04P00170.2</name>
</gene>
<dbReference type="EMBL" id="LS974620">
    <property type="protein sequence ID" value="CAG7905116.1"/>
    <property type="molecule type" value="Genomic_DNA"/>
</dbReference>
<evidence type="ECO:0000313" key="1">
    <source>
        <dbReference type="EMBL" id="CAG7905116.1"/>
    </source>
</evidence>
<name>A0A8D9HSN9_BRACM</name>
<proteinExistence type="predicted"/>
<reference evidence="1 2" key="1">
    <citation type="submission" date="2021-07" db="EMBL/GenBank/DDBJ databases">
        <authorList>
            <consortium name="Genoscope - CEA"/>
            <person name="William W."/>
        </authorList>
    </citation>
    <scope>NUCLEOTIDE SEQUENCE [LARGE SCALE GENOMIC DNA]</scope>
</reference>
<sequence>RRERVLQHTKHRTKREKARRPVDSVFNYYANKPKQNTTDVGKTRQVFKNIDGLDHLLTGRPGSHDRN</sequence>
<accession>A0A8D9HSN9</accession>
<dbReference type="Proteomes" id="UP000694005">
    <property type="component" value="Chromosome A04"/>
</dbReference>